<name>B4FDY1_MAIZE</name>
<dbReference type="GO" id="GO:0005524">
    <property type="term" value="F:ATP binding"/>
    <property type="evidence" value="ECO:0007669"/>
    <property type="project" value="UniProtKB-UniRule"/>
</dbReference>
<evidence type="ECO:0000256" key="4">
    <source>
        <dbReference type="SAM" id="MobiDB-lite"/>
    </source>
</evidence>
<evidence type="ECO:0000313" key="6">
    <source>
        <dbReference type="EMBL" id="ACF80324.1"/>
    </source>
</evidence>
<dbReference type="ExpressionAtlas" id="B4FDY1">
    <property type="expression patterns" value="baseline and differential"/>
</dbReference>
<dbReference type="Gene3D" id="3.30.200.20">
    <property type="entry name" value="Phosphorylase Kinase, domain 1"/>
    <property type="match status" value="1"/>
</dbReference>
<feature type="compositionally biased region" description="Low complexity" evidence="4">
    <location>
        <begin position="21"/>
        <end position="54"/>
    </location>
</feature>
<feature type="compositionally biased region" description="Low complexity" evidence="4">
    <location>
        <begin position="83"/>
        <end position="113"/>
    </location>
</feature>
<dbReference type="InterPro" id="IPR050994">
    <property type="entry name" value="At_inactive_RLKs"/>
</dbReference>
<evidence type="ECO:0000313" key="8">
    <source>
        <dbReference type="Proteomes" id="UP000007305"/>
    </source>
</evidence>
<dbReference type="PANTHER" id="PTHR48010">
    <property type="entry name" value="OS05G0588300 PROTEIN"/>
    <property type="match status" value="1"/>
</dbReference>
<protein>
    <recommendedName>
        <fullName evidence="5">Protein kinase domain-containing protein</fullName>
    </recommendedName>
</protein>
<dbReference type="GO" id="GO:0004672">
    <property type="term" value="F:protein kinase activity"/>
    <property type="evidence" value="ECO:0007669"/>
    <property type="project" value="InterPro"/>
</dbReference>
<feature type="binding site" evidence="3">
    <location>
        <position position="280"/>
    </location>
    <ligand>
        <name>ATP</name>
        <dbReference type="ChEBI" id="CHEBI:30616"/>
    </ligand>
</feature>
<organism evidence="6">
    <name type="scientific">Zea mays</name>
    <name type="common">Maize</name>
    <dbReference type="NCBI Taxonomy" id="4577"/>
    <lineage>
        <taxon>Eukaryota</taxon>
        <taxon>Viridiplantae</taxon>
        <taxon>Streptophyta</taxon>
        <taxon>Embryophyta</taxon>
        <taxon>Tracheophyta</taxon>
        <taxon>Spermatophyta</taxon>
        <taxon>Magnoliopsida</taxon>
        <taxon>Liliopsida</taxon>
        <taxon>Poales</taxon>
        <taxon>Poaceae</taxon>
        <taxon>PACMAD clade</taxon>
        <taxon>Panicoideae</taxon>
        <taxon>Andropogonodae</taxon>
        <taxon>Andropogoneae</taxon>
        <taxon>Tripsacinae</taxon>
        <taxon>Zea</taxon>
    </lineage>
</organism>
<dbReference type="GeneID" id="100193135"/>
<dbReference type="EMBL" id="BT042860">
    <property type="protein sequence ID" value="ACF87865.1"/>
    <property type="molecule type" value="mRNA"/>
</dbReference>
<keyword evidence="8" id="KW-1185">Reference proteome</keyword>
<reference evidence="8" key="2">
    <citation type="journal article" date="2009" name="Science">
        <title>The B73 maize genome: complexity, diversity, and dynamics.</title>
        <authorList>
            <person name="Schnable P.S."/>
            <person name="Ware D."/>
            <person name="Fulton R.S."/>
            <person name="Stein J.C."/>
            <person name="Wei F."/>
            <person name="Pasternak S."/>
            <person name="Liang C."/>
            <person name="Zhang J."/>
            <person name="Fulton L."/>
            <person name="Graves T.A."/>
            <person name="Minx P."/>
            <person name="Reily A.D."/>
            <person name="Courtney L."/>
            <person name="Kruchowski S.S."/>
            <person name="Tomlinson C."/>
            <person name="Strong C."/>
            <person name="Delehaunty K."/>
            <person name="Fronick C."/>
            <person name="Courtney B."/>
            <person name="Rock S.M."/>
            <person name="Belter E."/>
            <person name="Du F."/>
            <person name="Kim K."/>
            <person name="Abbott R.M."/>
            <person name="Cotton M."/>
            <person name="Levy A."/>
            <person name="Marchetto P."/>
            <person name="Ochoa K."/>
            <person name="Jackson S.M."/>
            <person name="Gillam B."/>
            <person name="Chen W."/>
            <person name="Yan L."/>
            <person name="Higginbotham J."/>
            <person name="Cardenas M."/>
            <person name="Waligorski J."/>
            <person name="Applebaum E."/>
            <person name="Phelps L."/>
            <person name="Falcone J."/>
            <person name="Kanchi K."/>
            <person name="Thane T."/>
            <person name="Scimone A."/>
            <person name="Thane N."/>
            <person name="Henke J."/>
            <person name="Wang T."/>
            <person name="Ruppert J."/>
            <person name="Shah N."/>
            <person name="Rotter K."/>
            <person name="Hodges J."/>
            <person name="Ingenthron E."/>
            <person name="Cordes M."/>
            <person name="Kohlberg S."/>
            <person name="Sgro J."/>
            <person name="Delgado B."/>
            <person name="Mead K."/>
            <person name="Chinwalla A."/>
            <person name="Leonard S."/>
            <person name="Crouse K."/>
            <person name="Collura K."/>
            <person name="Kudrna D."/>
            <person name="Currie J."/>
            <person name="He R."/>
            <person name="Angelova A."/>
            <person name="Rajasekar S."/>
            <person name="Mueller T."/>
            <person name="Lomeli R."/>
            <person name="Scara G."/>
            <person name="Ko A."/>
            <person name="Delaney K."/>
            <person name="Wissotski M."/>
            <person name="Lopez G."/>
            <person name="Campos D."/>
            <person name="Braidotti M."/>
            <person name="Ashley E."/>
            <person name="Golser W."/>
            <person name="Kim H."/>
            <person name="Lee S."/>
            <person name="Lin J."/>
            <person name="Dujmic Z."/>
            <person name="Kim W."/>
            <person name="Talag J."/>
            <person name="Zuccolo A."/>
            <person name="Fan C."/>
            <person name="Sebastian A."/>
            <person name="Kramer M."/>
            <person name="Spiegel L."/>
            <person name="Nascimento L."/>
            <person name="Zutavern T."/>
            <person name="Miller B."/>
            <person name="Ambroise C."/>
            <person name="Muller S."/>
            <person name="Spooner W."/>
            <person name="Narechania A."/>
            <person name="Ren L."/>
            <person name="Wei S."/>
            <person name="Kumari S."/>
            <person name="Faga B."/>
            <person name="Levy M.J."/>
            <person name="McMahan L."/>
            <person name="Van Buren P."/>
            <person name="Vaughn M.W."/>
            <person name="Ying K."/>
            <person name="Yeh C.-T."/>
            <person name="Emrich S.J."/>
            <person name="Jia Y."/>
            <person name="Kalyanaraman A."/>
            <person name="Hsia A.-P."/>
            <person name="Barbazuk W.B."/>
            <person name="Baucom R.S."/>
            <person name="Brutnell T.P."/>
            <person name="Carpita N.C."/>
            <person name="Chaparro C."/>
            <person name="Chia J.-M."/>
            <person name="Deragon J.-M."/>
            <person name="Estill J.C."/>
            <person name="Fu Y."/>
            <person name="Jeddeloh J.A."/>
            <person name="Han Y."/>
            <person name="Lee H."/>
            <person name="Li P."/>
            <person name="Lisch D.R."/>
            <person name="Liu S."/>
            <person name="Liu Z."/>
            <person name="Nagel D.H."/>
            <person name="McCann M.C."/>
            <person name="SanMiguel P."/>
            <person name="Myers A.M."/>
            <person name="Nettleton D."/>
            <person name="Nguyen J."/>
            <person name="Penning B.W."/>
            <person name="Ponnala L."/>
            <person name="Schneider K.L."/>
            <person name="Schwartz D.C."/>
            <person name="Sharma A."/>
            <person name="Soderlund C."/>
            <person name="Springer N.M."/>
            <person name="Sun Q."/>
            <person name="Wang H."/>
            <person name="Waterman M."/>
            <person name="Westerman R."/>
            <person name="Wolfgruber T.K."/>
            <person name="Yang L."/>
            <person name="Yu Y."/>
            <person name="Zhang L."/>
            <person name="Zhou S."/>
            <person name="Zhu Q."/>
            <person name="Bennetzen J.L."/>
            <person name="Dawe R.K."/>
            <person name="Jiang J."/>
            <person name="Jiang N."/>
            <person name="Presting G.G."/>
            <person name="Wessler S.R."/>
            <person name="Aluru S."/>
            <person name="Martienssen R.A."/>
            <person name="Clifton S.W."/>
            <person name="McCombie W.R."/>
            <person name="Wing R.A."/>
            <person name="Wilson R.K."/>
        </authorList>
    </citation>
    <scope>NUCLEOTIDE SEQUENCE [LARGE SCALE GENOMIC DNA]</scope>
    <source>
        <strain evidence="8">cv. B73</strain>
    </source>
</reference>
<feature type="region of interest" description="Disordered" evidence="4">
    <location>
        <begin position="21"/>
        <end position="222"/>
    </location>
</feature>
<keyword evidence="1 3" id="KW-0547">Nucleotide-binding</keyword>
<dbReference type="InterPro" id="IPR011009">
    <property type="entry name" value="Kinase-like_dom_sf"/>
</dbReference>
<dbReference type="PANTHER" id="PTHR48010:SF6">
    <property type="entry name" value="OS01G0223600 PROTEIN"/>
    <property type="match status" value="1"/>
</dbReference>
<dbReference type="SUPFAM" id="SSF56112">
    <property type="entry name" value="Protein kinase-like (PK-like)"/>
    <property type="match status" value="1"/>
</dbReference>
<evidence type="ECO:0000256" key="3">
    <source>
        <dbReference type="PROSITE-ProRule" id="PRU10141"/>
    </source>
</evidence>
<dbReference type="Proteomes" id="UP000007305">
    <property type="component" value="Chromosome 5"/>
</dbReference>
<dbReference type="InterPro" id="IPR017441">
    <property type="entry name" value="Protein_kinase_ATP_BS"/>
</dbReference>
<dbReference type="EnsemblPlants" id="Zm00001eb215970_T004">
    <property type="protein sequence ID" value="Zm00001eb215970_P004"/>
    <property type="gene ID" value="Zm00001eb215970"/>
</dbReference>
<dbReference type="RefSeq" id="NP_001131766.1">
    <property type="nucleotide sequence ID" value="NM_001138294.1"/>
</dbReference>
<dbReference type="AlphaFoldDB" id="B4FDY1"/>
<keyword evidence="2 3" id="KW-0067">ATP-binding</keyword>
<dbReference type="Gramene" id="Zm00001eb215970_T004">
    <property type="protein sequence ID" value="Zm00001eb215970_P004"/>
    <property type="gene ID" value="Zm00001eb215970"/>
</dbReference>
<dbReference type="PROSITE" id="PS00107">
    <property type="entry name" value="PROTEIN_KINASE_ATP"/>
    <property type="match status" value="1"/>
</dbReference>
<feature type="domain" description="Protein kinase" evidence="5">
    <location>
        <begin position="252"/>
        <end position="382"/>
    </location>
</feature>
<evidence type="ECO:0000256" key="1">
    <source>
        <dbReference type="ARBA" id="ARBA00022741"/>
    </source>
</evidence>
<dbReference type="PROSITE" id="PS50011">
    <property type="entry name" value="PROTEIN_KINASE_DOM"/>
    <property type="match status" value="1"/>
</dbReference>
<dbReference type="Pfam" id="PF07714">
    <property type="entry name" value="PK_Tyr_Ser-Thr"/>
    <property type="match status" value="1"/>
</dbReference>
<dbReference type="FunFam" id="3.30.200.20:FF:000307">
    <property type="entry name" value="pollen receptor-like kinase 1"/>
    <property type="match status" value="1"/>
</dbReference>
<evidence type="ECO:0000256" key="2">
    <source>
        <dbReference type="ARBA" id="ARBA00022840"/>
    </source>
</evidence>
<accession>B4FDY1</accession>
<feature type="compositionally biased region" description="Basic residues" evidence="4">
    <location>
        <begin position="71"/>
        <end position="82"/>
    </location>
</feature>
<dbReference type="InterPro" id="IPR001245">
    <property type="entry name" value="Ser-Thr/Tyr_kinase_cat_dom"/>
</dbReference>
<proteinExistence type="evidence at transcript level"/>
<reference evidence="6" key="1">
    <citation type="journal article" date="2009" name="PLoS Genet.">
        <title>Sequencing, mapping, and analysis of 27,455 maize full-length cDNAs.</title>
        <authorList>
            <person name="Soderlund C."/>
            <person name="Descour A."/>
            <person name="Kudrna D."/>
            <person name="Bomhoff M."/>
            <person name="Boyd L."/>
            <person name="Currie J."/>
            <person name="Angelova A."/>
            <person name="Collura K."/>
            <person name="Wissotski M."/>
            <person name="Ashley E."/>
            <person name="Morrow D."/>
            <person name="Fernandes J."/>
            <person name="Walbot V."/>
            <person name="Yu Y."/>
        </authorList>
    </citation>
    <scope>NUCLEOTIDE SEQUENCE</scope>
    <source>
        <strain evidence="6">B73</strain>
    </source>
</reference>
<dbReference type="KEGG" id="zma:100193135"/>
<feature type="compositionally biased region" description="Basic residues" evidence="4">
    <location>
        <begin position="164"/>
        <end position="183"/>
    </location>
</feature>
<dbReference type="EMBL" id="BT035319">
    <property type="protein sequence ID" value="ACF80324.1"/>
    <property type="molecule type" value="mRNA"/>
</dbReference>
<evidence type="ECO:0000259" key="5">
    <source>
        <dbReference type="PROSITE" id="PS50011"/>
    </source>
</evidence>
<dbReference type="InterPro" id="IPR000719">
    <property type="entry name" value="Prot_kinase_dom"/>
</dbReference>
<evidence type="ECO:0000313" key="7">
    <source>
        <dbReference type="EnsemblPlants" id="Zm00001eb215970_P004"/>
    </source>
</evidence>
<feature type="compositionally biased region" description="Basic and acidic residues" evidence="4">
    <location>
        <begin position="208"/>
        <end position="221"/>
    </location>
</feature>
<reference evidence="7" key="4">
    <citation type="submission" date="2021-05" db="UniProtKB">
        <authorList>
            <consortium name="EnsemblPlants"/>
        </authorList>
    </citation>
    <scope>IDENTIFICATION</scope>
    <source>
        <strain evidence="7">cv. B73</strain>
    </source>
</reference>
<gene>
    <name evidence="7" type="primary">LOC100193135</name>
</gene>
<feature type="compositionally biased region" description="Basic residues" evidence="4">
    <location>
        <begin position="193"/>
        <end position="207"/>
    </location>
</feature>
<sequence length="382" mass="43245">MAPCNPARSAASRRCSCSACAPTTCRARSPPTSRACPRSRASTSTATPSPARSRPGSRARRAPGARPLLQRLRRRHPRRARQSHPPCRARPLQQLALRPRPGPRAPRASVPQPLQQPPRRARAAVPPPLRRRRIRGQRPDAPARSSSSHRRRRAEAAGQAQRGGHPRRRRRRLRPRVRRRRGAAPRILQQGGPRRRRRHGRGRRRHGCREGREKKGRESPESKVVIGKAGEGNRMVFLDGPALAFDLEDLLRASAEVLGKGAFGTAYRAMLEDATTAVVKRLSKEVSTGRRDFEQQMELVGRIRHRNVVELRSYYYSKDEKLLVYDCYTSGSVSNMLHGMYDHLTISSSVSPSSCHFDRFQCSIWNYGLRNYKRRPVCALEF</sequence>
<reference evidence="7" key="3">
    <citation type="submission" date="2019-07" db="EMBL/GenBank/DDBJ databases">
        <authorList>
            <person name="Seetharam A."/>
            <person name="Woodhouse M."/>
            <person name="Cannon E."/>
        </authorList>
    </citation>
    <scope>NUCLEOTIDE SEQUENCE [LARGE SCALE GENOMIC DNA]</scope>
    <source>
        <strain evidence="7">cv. B73</strain>
    </source>
</reference>